<evidence type="ECO:0000313" key="2">
    <source>
        <dbReference type="Proteomes" id="UP000681720"/>
    </source>
</evidence>
<organism evidence="1 2">
    <name type="scientific">Rotaria magnacalcarata</name>
    <dbReference type="NCBI Taxonomy" id="392030"/>
    <lineage>
        <taxon>Eukaryota</taxon>
        <taxon>Metazoa</taxon>
        <taxon>Spiralia</taxon>
        <taxon>Gnathifera</taxon>
        <taxon>Rotifera</taxon>
        <taxon>Eurotatoria</taxon>
        <taxon>Bdelloidea</taxon>
        <taxon>Philodinida</taxon>
        <taxon>Philodinidae</taxon>
        <taxon>Rotaria</taxon>
    </lineage>
</organism>
<sequence>MINNSNEQQHQCYVCQERFLSRNDLQHHLRQKCYPSDMREQVEQLTQHIRDDKRRQKLQQILWKHGKLFDV</sequence>
<dbReference type="AlphaFoldDB" id="A0A8S3JQA6"/>
<reference evidence="1" key="1">
    <citation type="submission" date="2021-02" db="EMBL/GenBank/DDBJ databases">
        <authorList>
            <person name="Nowell W R."/>
        </authorList>
    </citation>
    <scope>NUCLEOTIDE SEQUENCE</scope>
</reference>
<accession>A0A8S3JQA6</accession>
<gene>
    <name evidence="1" type="ORF">GIL414_LOCUS83190</name>
</gene>
<comment type="caution">
    <text evidence="1">The sequence shown here is derived from an EMBL/GenBank/DDBJ whole genome shotgun (WGS) entry which is preliminary data.</text>
</comment>
<dbReference type="Proteomes" id="UP000681720">
    <property type="component" value="Unassembled WGS sequence"/>
</dbReference>
<protein>
    <recommendedName>
        <fullName evidence="3">C2H2-type domain-containing protein</fullName>
    </recommendedName>
</protein>
<dbReference type="EMBL" id="CAJOBJ010362317">
    <property type="protein sequence ID" value="CAF5218874.1"/>
    <property type="molecule type" value="Genomic_DNA"/>
</dbReference>
<proteinExistence type="predicted"/>
<evidence type="ECO:0000313" key="1">
    <source>
        <dbReference type="EMBL" id="CAF5218874.1"/>
    </source>
</evidence>
<name>A0A8S3JQA6_9BILA</name>
<evidence type="ECO:0008006" key="3">
    <source>
        <dbReference type="Google" id="ProtNLM"/>
    </source>
</evidence>
<feature type="non-terminal residue" evidence="1">
    <location>
        <position position="71"/>
    </location>
</feature>